<proteinExistence type="predicted"/>
<keyword evidence="2" id="KW-1185">Reference proteome</keyword>
<evidence type="ECO:0000313" key="2">
    <source>
        <dbReference type="Proteomes" id="UP000198312"/>
    </source>
</evidence>
<dbReference type="KEGG" id="vil:CFK37_13585"/>
<name>A0A220U498_9BACI</name>
<reference evidence="1 2" key="1">
    <citation type="submission" date="2017-07" db="EMBL/GenBank/DDBJ databases">
        <title>Virgibacillus sp. LM2416.</title>
        <authorList>
            <person name="Tak E.J."/>
            <person name="Bae J.-W."/>
        </authorList>
    </citation>
    <scope>NUCLEOTIDE SEQUENCE [LARGE SCALE GENOMIC DNA]</scope>
    <source>
        <strain evidence="1 2">LM2416</strain>
    </source>
</reference>
<dbReference type="Proteomes" id="UP000198312">
    <property type="component" value="Chromosome"/>
</dbReference>
<accession>A0A220U498</accession>
<protein>
    <submittedName>
        <fullName evidence="1">Uncharacterized protein</fullName>
    </submittedName>
</protein>
<organism evidence="1 2">
    <name type="scientific">Virgibacillus phasianinus</name>
    <dbReference type="NCBI Taxonomy" id="2017483"/>
    <lineage>
        <taxon>Bacteria</taxon>
        <taxon>Bacillati</taxon>
        <taxon>Bacillota</taxon>
        <taxon>Bacilli</taxon>
        <taxon>Bacillales</taxon>
        <taxon>Bacillaceae</taxon>
        <taxon>Virgibacillus</taxon>
    </lineage>
</organism>
<sequence length="65" mass="7460">MCVMECPNCNRKDIGKIGSQQYYCWNCFIEISVVNDEVIIHQIESDGSLSSLNDLFTDEERKLQG</sequence>
<evidence type="ECO:0000313" key="1">
    <source>
        <dbReference type="EMBL" id="ASK63104.1"/>
    </source>
</evidence>
<dbReference type="OrthoDB" id="1798711at2"/>
<dbReference type="AlphaFoldDB" id="A0A220U498"/>
<gene>
    <name evidence="1" type="ORF">CFK37_13585</name>
</gene>
<dbReference type="EMBL" id="CP022315">
    <property type="protein sequence ID" value="ASK63104.1"/>
    <property type="molecule type" value="Genomic_DNA"/>
</dbReference>